<keyword evidence="2" id="KW-0472">Membrane</keyword>
<dbReference type="KEGG" id="pcot:PCOAH_00035690"/>
<accession>A0A1B1E248</accession>
<protein>
    <submittedName>
        <fullName evidence="3">KIR protein</fullName>
    </submittedName>
</protein>
<reference evidence="4" key="1">
    <citation type="submission" date="2016-06" db="EMBL/GenBank/DDBJ databases">
        <title>First high quality genome sequence of Plasmodium coatneyi using continuous long reads from single molecule, real-time sequencing.</title>
        <authorList>
            <person name="Chien J.-T."/>
            <person name="Pakala S.B."/>
            <person name="Geraldo J.A."/>
            <person name="Lapp S.A."/>
            <person name="Barnwell J.W."/>
            <person name="Kissinger J.C."/>
            <person name="Galinski M.R."/>
            <person name="Humphrey J.C."/>
        </authorList>
    </citation>
    <scope>NUCLEOTIDE SEQUENCE [LARGE SCALE GENOMIC DNA]</scope>
    <source>
        <strain evidence="4">Hackeri</strain>
    </source>
</reference>
<dbReference type="Pfam" id="PF05795">
    <property type="entry name" value="Plasmodium_Vir"/>
    <property type="match status" value="1"/>
</dbReference>
<dbReference type="OrthoDB" id="383226at2759"/>
<dbReference type="VEuPathDB" id="PlasmoDB:PCOAH_00035690"/>
<dbReference type="GeneID" id="30910300"/>
<sequence length="324" mass="36725">MVTKGQCKLEDLPSKQIYTYFNNDGHKCANSDSKAQQISSILKDKIRDFWIDGDRNYAQRITSAWCLVSTVSTKGETQCDKTCDYFYFWLGDILCNKWGSSSSFKDTMREIYNKLNEQGAHCTYNDMHNTVSRDIFSKRKIIFDYYYDYRTIWKDLKSFKEYCTQVYKSYLDAATTAYRQVQANCGTGNRNNNDDFCKRFKEMFEDNDGKIPKPSELQSKAMREDPASDNEGDEANLDSCLKQLFSVVAASSFGHKETSSHHSPPSQLKSGAAAAGNSTNTVVPIVSSAVTGISLPAAVTFFLYKVITIILAKMNNNNILFIFT</sequence>
<evidence type="ECO:0000313" key="3">
    <source>
        <dbReference type="EMBL" id="ANQ09108.1"/>
    </source>
</evidence>
<feature type="transmembrane region" description="Helical" evidence="2">
    <location>
        <begin position="282"/>
        <end position="304"/>
    </location>
</feature>
<dbReference type="InterPro" id="IPR008780">
    <property type="entry name" value="Plasmodium_Vir"/>
</dbReference>
<dbReference type="Proteomes" id="UP000092716">
    <property type="component" value="Chromosome 11"/>
</dbReference>
<keyword evidence="2" id="KW-1133">Transmembrane helix</keyword>
<gene>
    <name evidence="3" type="ORF">PCOAH_00035690</name>
</gene>
<evidence type="ECO:0000256" key="1">
    <source>
        <dbReference type="SAM" id="MobiDB-lite"/>
    </source>
</evidence>
<keyword evidence="4" id="KW-1185">Reference proteome</keyword>
<dbReference type="RefSeq" id="XP_019915803.1">
    <property type="nucleotide sequence ID" value="XM_020060360.1"/>
</dbReference>
<feature type="region of interest" description="Disordered" evidence="1">
    <location>
        <begin position="207"/>
        <end position="234"/>
    </location>
</feature>
<evidence type="ECO:0000256" key="2">
    <source>
        <dbReference type="SAM" id="Phobius"/>
    </source>
</evidence>
<name>A0A1B1E248_9APIC</name>
<proteinExistence type="predicted"/>
<organism evidence="3 4">
    <name type="scientific">Plasmodium coatneyi</name>
    <dbReference type="NCBI Taxonomy" id="208452"/>
    <lineage>
        <taxon>Eukaryota</taxon>
        <taxon>Sar</taxon>
        <taxon>Alveolata</taxon>
        <taxon>Apicomplexa</taxon>
        <taxon>Aconoidasida</taxon>
        <taxon>Haemosporida</taxon>
        <taxon>Plasmodiidae</taxon>
        <taxon>Plasmodium</taxon>
    </lineage>
</organism>
<dbReference type="EMBL" id="CP016249">
    <property type="protein sequence ID" value="ANQ09108.1"/>
    <property type="molecule type" value="Genomic_DNA"/>
</dbReference>
<keyword evidence="2" id="KW-0812">Transmembrane</keyword>
<dbReference type="AlphaFoldDB" id="A0A1B1E248"/>
<evidence type="ECO:0000313" key="4">
    <source>
        <dbReference type="Proteomes" id="UP000092716"/>
    </source>
</evidence>